<keyword evidence="1" id="KW-0430">Lectin</keyword>
<keyword evidence="5" id="KW-1185">Reference proteome</keyword>
<dbReference type="EMBL" id="JAUIZM010000001">
    <property type="protein sequence ID" value="KAK1402103.1"/>
    <property type="molecule type" value="Genomic_DNA"/>
</dbReference>
<evidence type="ECO:0000313" key="4">
    <source>
        <dbReference type="EMBL" id="KAK1402103.1"/>
    </source>
</evidence>
<dbReference type="GO" id="GO:0030246">
    <property type="term" value="F:carbohydrate binding"/>
    <property type="evidence" value="ECO:0007669"/>
    <property type="project" value="UniProtKB-KW"/>
</dbReference>
<protein>
    <recommendedName>
        <fullName evidence="3">Legume lectin domain-containing protein</fullName>
    </recommendedName>
</protein>
<evidence type="ECO:0000259" key="3">
    <source>
        <dbReference type="Pfam" id="PF00139"/>
    </source>
</evidence>
<evidence type="ECO:0000256" key="1">
    <source>
        <dbReference type="ARBA" id="ARBA00022734"/>
    </source>
</evidence>
<accession>A0AAD8JFF7</accession>
<name>A0AAD8JFF7_9APIA</name>
<keyword evidence="2" id="KW-1133">Transmembrane helix</keyword>
<dbReference type="Proteomes" id="UP001237642">
    <property type="component" value="Unassembled WGS sequence"/>
</dbReference>
<organism evidence="4 5">
    <name type="scientific">Heracleum sosnowskyi</name>
    <dbReference type="NCBI Taxonomy" id="360622"/>
    <lineage>
        <taxon>Eukaryota</taxon>
        <taxon>Viridiplantae</taxon>
        <taxon>Streptophyta</taxon>
        <taxon>Embryophyta</taxon>
        <taxon>Tracheophyta</taxon>
        <taxon>Spermatophyta</taxon>
        <taxon>Magnoliopsida</taxon>
        <taxon>eudicotyledons</taxon>
        <taxon>Gunneridae</taxon>
        <taxon>Pentapetalae</taxon>
        <taxon>asterids</taxon>
        <taxon>campanulids</taxon>
        <taxon>Apiales</taxon>
        <taxon>Apiaceae</taxon>
        <taxon>Apioideae</taxon>
        <taxon>apioid superclade</taxon>
        <taxon>Tordylieae</taxon>
        <taxon>Tordyliinae</taxon>
        <taxon>Heracleum</taxon>
    </lineage>
</organism>
<dbReference type="InterPro" id="IPR001220">
    <property type="entry name" value="Legume_lectin_dom"/>
</dbReference>
<proteinExistence type="predicted"/>
<reference evidence="4" key="1">
    <citation type="submission" date="2023-02" db="EMBL/GenBank/DDBJ databases">
        <title>Genome of toxic invasive species Heracleum sosnowskyi carries increased number of genes despite the absence of recent whole-genome duplications.</title>
        <authorList>
            <person name="Schelkunov M."/>
            <person name="Shtratnikova V."/>
            <person name="Makarenko M."/>
            <person name="Klepikova A."/>
            <person name="Omelchenko D."/>
            <person name="Novikova G."/>
            <person name="Obukhova E."/>
            <person name="Bogdanov V."/>
            <person name="Penin A."/>
            <person name="Logacheva M."/>
        </authorList>
    </citation>
    <scope>NUCLEOTIDE SEQUENCE</scope>
    <source>
        <strain evidence="4">Hsosn_3</strain>
        <tissue evidence="4">Leaf</tissue>
    </source>
</reference>
<gene>
    <name evidence="4" type="ORF">POM88_001708</name>
</gene>
<dbReference type="Pfam" id="PF00139">
    <property type="entry name" value="Lectin_legB"/>
    <property type="match status" value="1"/>
</dbReference>
<evidence type="ECO:0000256" key="2">
    <source>
        <dbReference type="SAM" id="Phobius"/>
    </source>
</evidence>
<dbReference type="SUPFAM" id="SSF49899">
    <property type="entry name" value="Concanavalin A-like lectins/glucanases"/>
    <property type="match status" value="1"/>
</dbReference>
<dbReference type="InterPro" id="IPR013320">
    <property type="entry name" value="ConA-like_dom_sf"/>
</dbReference>
<sequence length="108" mass="12668">MMLCNFWNIFDLHEFKIQHRIFFIFILHFFIFSCDVQLSFNYITFSPNTKGIIYEGDATPSDPVIQLTFNHNDEGMNNSSGLAMYNETLQLWDKVSGTVQTFLLIFHS</sequence>
<feature type="transmembrane region" description="Helical" evidence="2">
    <location>
        <begin position="21"/>
        <end position="40"/>
    </location>
</feature>
<keyword evidence="2" id="KW-0812">Transmembrane</keyword>
<evidence type="ECO:0000313" key="5">
    <source>
        <dbReference type="Proteomes" id="UP001237642"/>
    </source>
</evidence>
<dbReference type="AlphaFoldDB" id="A0AAD8JFF7"/>
<dbReference type="Gene3D" id="2.60.120.200">
    <property type="match status" value="1"/>
</dbReference>
<reference evidence="4" key="2">
    <citation type="submission" date="2023-05" db="EMBL/GenBank/DDBJ databases">
        <authorList>
            <person name="Schelkunov M.I."/>
        </authorList>
    </citation>
    <scope>NUCLEOTIDE SEQUENCE</scope>
    <source>
        <strain evidence="4">Hsosn_3</strain>
        <tissue evidence="4">Leaf</tissue>
    </source>
</reference>
<feature type="domain" description="Legume lectin" evidence="3">
    <location>
        <begin position="38"/>
        <end position="104"/>
    </location>
</feature>
<comment type="caution">
    <text evidence="4">The sequence shown here is derived from an EMBL/GenBank/DDBJ whole genome shotgun (WGS) entry which is preliminary data.</text>
</comment>
<keyword evidence="2" id="KW-0472">Membrane</keyword>